<gene>
    <name evidence="2" type="ORF">ALP8811_02172</name>
</gene>
<reference evidence="2 3" key="1">
    <citation type="submission" date="2018-03" db="EMBL/GenBank/DDBJ databases">
        <authorList>
            <person name="Keele B.F."/>
        </authorList>
    </citation>
    <scope>NUCLEOTIDE SEQUENCE [LARGE SCALE GENOMIC DNA]</scope>
    <source>
        <strain evidence="2 3">CECT 8811</strain>
    </source>
</reference>
<dbReference type="EMBL" id="OMOI01000001">
    <property type="protein sequence ID" value="SPF77149.1"/>
    <property type="molecule type" value="Genomic_DNA"/>
</dbReference>
<dbReference type="InterPro" id="IPR001031">
    <property type="entry name" value="Thioesterase"/>
</dbReference>
<evidence type="ECO:0000313" key="3">
    <source>
        <dbReference type="Proteomes" id="UP000244911"/>
    </source>
</evidence>
<keyword evidence="3" id="KW-1185">Reference proteome</keyword>
<evidence type="ECO:0000259" key="1">
    <source>
        <dbReference type="Pfam" id="PF00975"/>
    </source>
</evidence>
<accession>A0A2R8AMR4</accession>
<dbReference type="RefSeq" id="WP_108857102.1">
    <property type="nucleotide sequence ID" value="NZ_OMOI01000001.1"/>
</dbReference>
<protein>
    <recommendedName>
        <fullName evidence="1">Thioesterase domain-containing protein</fullName>
    </recommendedName>
</protein>
<dbReference type="SUPFAM" id="SSF53474">
    <property type="entry name" value="alpha/beta-Hydrolases"/>
    <property type="match status" value="1"/>
</dbReference>
<dbReference type="Pfam" id="PF00975">
    <property type="entry name" value="Thioesterase"/>
    <property type="match status" value="1"/>
</dbReference>
<proteinExistence type="predicted"/>
<organism evidence="2 3">
    <name type="scientific">Aliiroseovarius pelagivivens</name>
    <dbReference type="NCBI Taxonomy" id="1639690"/>
    <lineage>
        <taxon>Bacteria</taxon>
        <taxon>Pseudomonadati</taxon>
        <taxon>Pseudomonadota</taxon>
        <taxon>Alphaproteobacteria</taxon>
        <taxon>Rhodobacterales</taxon>
        <taxon>Paracoccaceae</taxon>
        <taxon>Aliiroseovarius</taxon>
    </lineage>
</organism>
<dbReference type="Proteomes" id="UP000244911">
    <property type="component" value="Unassembled WGS sequence"/>
</dbReference>
<dbReference type="Gene3D" id="3.40.50.1820">
    <property type="entry name" value="alpha/beta hydrolase"/>
    <property type="match status" value="1"/>
</dbReference>
<sequence length="259" mass="29120">MNEAALHKTLKSLSKLTRHWPGEPLDDHGVIRILNAEGDRPPIVWVFNAAHEPRQLAHALGKDQPLVILRSLNQIQRASSDRYDSAEHLAAYYANQLAQTLPNNVQLVAGNCQGAPIALWIANGLLERGHDVGCAAVVDARPWVEVQLPLLLNFGIDWKEDASFGGNTPDPLEVNARFYANWEQARLHCTHGQYFDPGHVDQLANNLRRFMRQEGCWQETLQSRLARTLRTKAKGVFHRTGAFRVRDKILALSKSHLPD</sequence>
<dbReference type="InterPro" id="IPR029058">
    <property type="entry name" value="AB_hydrolase_fold"/>
</dbReference>
<dbReference type="AlphaFoldDB" id="A0A2R8AMR4"/>
<feature type="domain" description="Thioesterase" evidence="1">
    <location>
        <begin position="54"/>
        <end position="142"/>
    </location>
</feature>
<dbReference type="OrthoDB" id="9778690at2"/>
<name>A0A2R8AMR4_9RHOB</name>
<evidence type="ECO:0000313" key="2">
    <source>
        <dbReference type="EMBL" id="SPF77149.1"/>
    </source>
</evidence>